<proteinExistence type="predicted"/>
<dbReference type="Pfam" id="PF14534">
    <property type="entry name" value="DUF4440"/>
    <property type="match status" value="1"/>
</dbReference>
<keyword evidence="3" id="KW-1185">Reference proteome</keyword>
<sequence length="130" mass="14329">MDHNGHSTVLTEILEQETRVWQALVEGNAEADKAALHADFLGVYPSGFATRADHCDQLQEGPTVSSFELTDPRLLQLGKDHVCLSYLAVYHRPGAASRDTMYVSSIWQRQGQGWLNLFSQDTPTAGSTPV</sequence>
<dbReference type="EMBL" id="BAABWU010000011">
    <property type="protein sequence ID" value="GAA6197404.1"/>
    <property type="molecule type" value="Genomic_DNA"/>
</dbReference>
<organism evidence="2 3">
    <name type="scientific">Pseudophaeobacter arcticus</name>
    <dbReference type="NCBI Taxonomy" id="385492"/>
    <lineage>
        <taxon>Bacteria</taxon>
        <taxon>Pseudomonadati</taxon>
        <taxon>Pseudomonadota</taxon>
        <taxon>Alphaproteobacteria</taxon>
        <taxon>Rhodobacterales</taxon>
        <taxon>Paracoccaceae</taxon>
        <taxon>Pseudophaeobacter</taxon>
    </lineage>
</organism>
<dbReference type="InterPro" id="IPR032710">
    <property type="entry name" value="NTF2-like_dom_sf"/>
</dbReference>
<gene>
    <name evidence="2" type="ORF">NBRC116598_28480</name>
</gene>
<evidence type="ECO:0000313" key="2">
    <source>
        <dbReference type="EMBL" id="GAA6197404.1"/>
    </source>
</evidence>
<evidence type="ECO:0000313" key="3">
    <source>
        <dbReference type="Proteomes" id="UP001441944"/>
    </source>
</evidence>
<evidence type="ECO:0000259" key="1">
    <source>
        <dbReference type="Pfam" id="PF14534"/>
    </source>
</evidence>
<accession>A0ABQ0ANT3</accession>
<comment type="caution">
    <text evidence="2">The sequence shown here is derived from an EMBL/GenBank/DDBJ whole genome shotgun (WGS) entry which is preliminary data.</text>
</comment>
<dbReference type="RefSeq" id="WP_295451637.1">
    <property type="nucleotide sequence ID" value="NZ_BAABWU010000011.1"/>
</dbReference>
<protein>
    <recommendedName>
        <fullName evidence="1">DUF4440 domain-containing protein</fullName>
    </recommendedName>
</protein>
<dbReference type="Gene3D" id="3.10.450.50">
    <property type="match status" value="1"/>
</dbReference>
<dbReference type="Proteomes" id="UP001441944">
    <property type="component" value="Unassembled WGS sequence"/>
</dbReference>
<dbReference type="SUPFAM" id="SSF54427">
    <property type="entry name" value="NTF2-like"/>
    <property type="match status" value="1"/>
</dbReference>
<feature type="domain" description="DUF4440" evidence="1">
    <location>
        <begin position="13"/>
        <end position="115"/>
    </location>
</feature>
<name>A0ABQ0ANT3_9RHOB</name>
<dbReference type="InterPro" id="IPR027843">
    <property type="entry name" value="DUF4440"/>
</dbReference>
<reference evidence="2 3" key="1">
    <citation type="submission" date="2024-04" db="EMBL/GenBank/DDBJ databases">
        <title>Draft genome sequence of Pseudophaeobacter arcticus NBRC 116598.</title>
        <authorList>
            <person name="Miyakawa T."/>
            <person name="Kusuya Y."/>
            <person name="Miura T."/>
        </authorList>
    </citation>
    <scope>NUCLEOTIDE SEQUENCE [LARGE SCALE GENOMIC DNA]</scope>
    <source>
        <strain evidence="2 3">SU-CL00105</strain>
    </source>
</reference>